<dbReference type="InterPro" id="IPR029058">
    <property type="entry name" value="AB_hydrolase_fold"/>
</dbReference>
<dbReference type="GO" id="GO:0016042">
    <property type="term" value="P:lipid catabolic process"/>
    <property type="evidence" value="ECO:0007669"/>
    <property type="project" value="UniProtKB-KW"/>
</dbReference>
<dbReference type="PANTHER" id="PTHR11005">
    <property type="entry name" value="LYSOSOMAL ACID LIPASE-RELATED"/>
    <property type="match status" value="1"/>
</dbReference>
<keyword evidence="5" id="KW-0325">Glycoprotein</keyword>
<feature type="domain" description="AB hydrolase-1" evidence="9">
    <location>
        <begin position="86"/>
        <end position="386"/>
    </location>
</feature>
<dbReference type="GO" id="GO:0016788">
    <property type="term" value="F:hydrolase activity, acting on ester bonds"/>
    <property type="evidence" value="ECO:0007669"/>
    <property type="project" value="InterPro"/>
</dbReference>
<dbReference type="GeneID" id="117358694"/>
<dbReference type="Pfam" id="PF00561">
    <property type="entry name" value="Abhydrolase_1"/>
    <property type="match status" value="1"/>
</dbReference>
<feature type="active site" description="Nucleophile" evidence="7">
    <location>
        <position position="180"/>
    </location>
</feature>
<name>A0A6P8QHL5_GEOSA</name>
<evidence type="ECO:0000256" key="5">
    <source>
        <dbReference type="ARBA" id="ARBA00023180"/>
    </source>
</evidence>
<dbReference type="FunFam" id="3.40.50.1820:FF:000012">
    <property type="entry name" value="Lipase"/>
    <property type="match status" value="1"/>
</dbReference>
<feature type="signal peptide" evidence="8">
    <location>
        <begin position="1"/>
        <end position="17"/>
    </location>
</feature>
<evidence type="ECO:0000256" key="1">
    <source>
        <dbReference type="ARBA" id="ARBA00010701"/>
    </source>
</evidence>
<reference evidence="11 12" key="1">
    <citation type="submission" date="2025-04" db="UniProtKB">
        <authorList>
            <consortium name="RefSeq"/>
        </authorList>
    </citation>
    <scope>IDENTIFICATION</scope>
</reference>
<sequence length="405" mass="46135">MWLFLAMTCLIQVSVSSNDFLRRNKDTGTLVSSHPEPEAFMNINELITSKGYHCETYDVLTKDNYILSIYRIPSRMKHVGDPDLIPVVFLQHGVLADGTVWVSDFANTSLGFILNNKGYDVWIGNSRGNTYSRRHKKLTIKDEKFWDFSFDEMAKQDLPAVIDFIIQKTGCKKIYYVGHSQGTTLGLIAFSSLPQLATKIKMFLALAPVATLTFSNSPIVKLAIFPDYLLTAIFGKKDFFPQSILIKWLATHFCDHVILEELCKNVFFAISGYNEKNLNASRVNVYASHNPAGTSVLNMIHWIQIVKSGELAALDWGSKEKNMAHYNQSTPPRYNVKNMTVPTLIWSGGHDFLSDPKDVAILLPEITNLIYHKNFPEWEHLDFLWGLDAPDRLYKEMITLMKKYS</sequence>
<dbReference type="Gene3D" id="3.40.50.1820">
    <property type="entry name" value="alpha/beta hydrolase"/>
    <property type="match status" value="1"/>
</dbReference>
<evidence type="ECO:0000313" key="11">
    <source>
        <dbReference type="RefSeq" id="XP_033796113.1"/>
    </source>
</evidence>
<evidence type="ECO:0000256" key="4">
    <source>
        <dbReference type="ARBA" id="ARBA00023098"/>
    </source>
</evidence>
<evidence type="ECO:0000256" key="8">
    <source>
        <dbReference type="SAM" id="SignalP"/>
    </source>
</evidence>
<keyword evidence="3 6" id="KW-0442">Lipid degradation</keyword>
<evidence type="ECO:0000313" key="12">
    <source>
        <dbReference type="RefSeq" id="XP_033796114.1"/>
    </source>
</evidence>
<evidence type="ECO:0000256" key="6">
    <source>
        <dbReference type="PIRNR" id="PIRNR000862"/>
    </source>
</evidence>
<organism evidence="10 12">
    <name type="scientific">Geotrypetes seraphini</name>
    <name type="common">Gaboon caecilian</name>
    <name type="synonym">Caecilia seraphini</name>
    <dbReference type="NCBI Taxonomy" id="260995"/>
    <lineage>
        <taxon>Eukaryota</taxon>
        <taxon>Metazoa</taxon>
        <taxon>Chordata</taxon>
        <taxon>Craniata</taxon>
        <taxon>Vertebrata</taxon>
        <taxon>Euteleostomi</taxon>
        <taxon>Amphibia</taxon>
        <taxon>Gymnophiona</taxon>
        <taxon>Geotrypetes</taxon>
    </lineage>
</organism>
<dbReference type="InterPro" id="IPR000073">
    <property type="entry name" value="AB_hydrolase_1"/>
</dbReference>
<evidence type="ECO:0000313" key="10">
    <source>
        <dbReference type="Proteomes" id="UP000515159"/>
    </source>
</evidence>
<dbReference type="PIRSF" id="PIRSF000862">
    <property type="entry name" value="Steryl_ester_lip"/>
    <property type="match status" value="1"/>
</dbReference>
<keyword evidence="2 8" id="KW-0732">Signal</keyword>
<keyword evidence="4" id="KW-0443">Lipid metabolism</keyword>
<dbReference type="RefSeq" id="XP_033796113.1">
    <property type="nucleotide sequence ID" value="XM_033940222.1"/>
</dbReference>
<evidence type="ECO:0000256" key="3">
    <source>
        <dbReference type="ARBA" id="ARBA00022963"/>
    </source>
</evidence>
<dbReference type="Proteomes" id="UP000515159">
    <property type="component" value="Chromosome 4"/>
</dbReference>
<evidence type="ECO:0000256" key="7">
    <source>
        <dbReference type="PIRSR" id="PIRSR000862-1"/>
    </source>
</evidence>
<accession>A0A6P8QHL5</accession>
<feature type="chain" id="PRO_5044654024" description="Lipase" evidence="8">
    <location>
        <begin position="18"/>
        <end position="405"/>
    </location>
</feature>
<evidence type="ECO:0000256" key="2">
    <source>
        <dbReference type="ARBA" id="ARBA00022729"/>
    </source>
</evidence>
<feature type="active site" description="Charge relay system" evidence="7">
    <location>
        <position position="380"/>
    </location>
</feature>
<dbReference type="InterPro" id="IPR025483">
    <property type="entry name" value="Lipase_euk"/>
</dbReference>
<protein>
    <recommendedName>
        <fullName evidence="6">Lipase</fullName>
    </recommendedName>
</protein>
<keyword evidence="10" id="KW-1185">Reference proteome</keyword>
<evidence type="ECO:0000259" key="9">
    <source>
        <dbReference type="Pfam" id="PF00561"/>
    </source>
</evidence>
<gene>
    <name evidence="11 12" type="primary">LOC117358694</name>
</gene>
<dbReference type="KEGG" id="gsh:117358694"/>
<comment type="similarity">
    <text evidence="1 6">Belongs to the AB hydrolase superfamily. Lipase family.</text>
</comment>
<feature type="active site" description="Charge relay system" evidence="7">
    <location>
        <position position="351"/>
    </location>
</feature>
<dbReference type="OrthoDB" id="9974421at2759"/>
<keyword evidence="6" id="KW-0378">Hydrolase</keyword>
<dbReference type="SUPFAM" id="SSF53474">
    <property type="entry name" value="alpha/beta-Hydrolases"/>
    <property type="match status" value="1"/>
</dbReference>
<dbReference type="AlphaFoldDB" id="A0A6P8QHL5"/>
<proteinExistence type="inferred from homology"/>
<dbReference type="RefSeq" id="XP_033796114.1">
    <property type="nucleotide sequence ID" value="XM_033940223.1"/>
</dbReference>